<evidence type="ECO:0000313" key="5">
    <source>
        <dbReference type="EMBL" id="SDZ79564.1"/>
    </source>
</evidence>
<protein>
    <submittedName>
        <fullName evidence="5">Putative hemolysin</fullName>
    </submittedName>
</protein>
<dbReference type="OrthoDB" id="1113830at2"/>
<keyword evidence="6" id="KW-1185">Reference proteome</keyword>
<evidence type="ECO:0000256" key="1">
    <source>
        <dbReference type="ARBA" id="ARBA00005189"/>
    </source>
</evidence>
<comment type="pathway">
    <text evidence="1">Lipid metabolism.</text>
</comment>
<dbReference type="CDD" id="cd07986">
    <property type="entry name" value="LPLAT_ACT14924-like"/>
    <property type="match status" value="1"/>
</dbReference>
<keyword evidence="2" id="KW-0808">Transferase</keyword>
<dbReference type="EMBL" id="FNQM01000001">
    <property type="protein sequence ID" value="SDZ79564.1"/>
    <property type="molecule type" value="Genomic_DNA"/>
</dbReference>
<dbReference type="GO" id="GO:0003841">
    <property type="term" value="F:1-acylglycerol-3-phosphate O-acyltransferase activity"/>
    <property type="evidence" value="ECO:0007669"/>
    <property type="project" value="TreeGrafter"/>
</dbReference>
<gene>
    <name evidence="5" type="ORF">SAMN05444370_101390</name>
</gene>
<dbReference type="SUPFAM" id="SSF69593">
    <property type="entry name" value="Glycerol-3-phosphate (1)-acyltransferase"/>
    <property type="match status" value="1"/>
</dbReference>
<dbReference type="PANTHER" id="PTHR10434:SF11">
    <property type="entry name" value="1-ACYL-SN-GLYCEROL-3-PHOSPHATE ACYLTRANSFERASE"/>
    <property type="match status" value="1"/>
</dbReference>
<dbReference type="PANTHER" id="PTHR10434">
    <property type="entry name" value="1-ACYL-SN-GLYCEROL-3-PHOSPHATE ACYLTRANSFERASE"/>
    <property type="match status" value="1"/>
</dbReference>
<feature type="domain" description="Phospholipid/glycerol acyltransferase" evidence="4">
    <location>
        <begin position="80"/>
        <end position="203"/>
    </location>
</feature>
<evidence type="ECO:0000256" key="2">
    <source>
        <dbReference type="ARBA" id="ARBA00022679"/>
    </source>
</evidence>
<dbReference type="Pfam" id="PF19576">
    <property type="entry name" value="Acyltransf_2"/>
    <property type="match status" value="1"/>
</dbReference>
<dbReference type="GO" id="GO:0006654">
    <property type="term" value="P:phosphatidic acid biosynthetic process"/>
    <property type="evidence" value="ECO:0007669"/>
    <property type="project" value="TreeGrafter"/>
</dbReference>
<dbReference type="InterPro" id="IPR045746">
    <property type="entry name" value="ACT14924-like_Acyltransf_dom"/>
</dbReference>
<accession>A0A1H3VZD4</accession>
<reference evidence="5 6" key="1">
    <citation type="submission" date="2016-10" db="EMBL/GenBank/DDBJ databases">
        <authorList>
            <person name="de Groot N.N."/>
        </authorList>
    </citation>
    <scope>NUCLEOTIDE SEQUENCE [LARGE SCALE GENOMIC DNA]</scope>
    <source>
        <strain evidence="5 6">DSM 15345</strain>
    </source>
</reference>
<evidence type="ECO:0000313" key="6">
    <source>
        <dbReference type="Proteomes" id="UP000198703"/>
    </source>
</evidence>
<dbReference type="Proteomes" id="UP000198703">
    <property type="component" value="Unassembled WGS sequence"/>
</dbReference>
<evidence type="ECO:0000256" key="3">
    <source>
        <dbReference type="ARBA" id="ARBA00023315"/>
    </source>
</evidence>
<dbReference type="RefSeq" id="WP_093247830.1">
    <property type="nucleotide sequence ID" value="NZ_FNQM01000001.1"/>
</dbReference>
<sequence length="284" mass="30328">MTTGTAAREISYAHGARTPAGRAAIRAIENLTGRPRLLRMAQGYEADVAAGADFWEVMAARYGVRLEVDGLERIPTTGPAIVVANHPFGILDGLAMGLMLRRRRADFRILAHQVFGRAPDVASAILPISFDATREGMAANLATRRAAEAHVAGGGCLAVFPGGTVSTAARAWGRALDPAWKTFTAKLVQRTGAPVFPVFFDGANSRLFQIASHAHMTLRLALLIREFGARLGEPVRAHVGEPPPATEIARHRGDARALMAHLRTAVYALSPTPLADISPGRSFD</sequence>
<dbReference type="GO" id="GO:0005886">
    <property type="term" value="C:plasma membrane"/>
    <property type="evidence" value="ECO:0007669"/>
    <property type="project" value="TreeGrafter"/>
</dbReference>
<dbReference type="AlphaFoldDB" id="A0A1H3VZD4"/>
<proteinExistence type="predicted"/>
<evidence type="ECO:0000259" key="4">
    <source>
        <dbReference type="SMART" id="SM00563"/>
    </source>
</evidence>
<name>A0A1H3VZD4_9RHOB</name>
<dbReference type="InterPro" id="IPR002123">
    <property type="entry name" value="Plipid/glycerol_acylTrfase"/>
</dbReference>
<keyword evidence="3" id="KW-0012">Acyltransferase</keyword>
<dbReference type="STRING" id="89524.SAMN05444370_101390"/>
<organism evidence="5 6">
    <name type="scientific">Rubrimonas cliftonensis</name>
    <dbReference type="NCBI Taxonomy" id="89524"/>
    <lineage>
        <taxon>Bacteria</taxon>
        <taxon>Pseudomonadati</taxon>
        <taxon>Pseudomonadota</taxon>
        <taxon>Alphaproteobacteria</taxon>
        <taxon>Rhodobacterales</taxon>
        <taxon>Paracoccaceae</taxon>
        <taxon>Rubrimonas</taxon>
    </lineage>
</organism>
<dbReference type="SMART" id="SM00563">
    <property type="entry name" value="PlsC"/>
    <property type="match status" value="1"/>
</dbReference>